<dbReference type="FunFam" id="2.60.40.60:FF:000098">
    <property type="entry name" value="cadherin-23 isoform X1"/>
    <property type="match status" value="1"/>
</dbReference>
<dbReference type="InterPro" id="IPR015919">
    <property type="entry name" value="Cadherin-like_sf"/>
</dbReference>
<evidence type="ECO:0000256" key="20">
    <source>
        <dbReference type="SAM" id="MobiDB-lite"/>
    </source>
</evidence>
<dbReference type="PROSITE" id="PS50268">
    <property type="entry name" value="CADHERIN_2"/>
    <property type="match status" value="9"/>
</dbReference>
<dbReference type="FunFam" id="2.60.40.60:FF:000101">
    <property type="entry name" value="FAT atypical cadherin 4"/>
    <property type="match status" value="1"/>
</dbReference>
<evidence type="ECO:0000256" key="15">
    <source>
        <dbReference type="ARBA" id="ARBA00059631"/>
    </source>
</evidence>
<evidence type="ECO:0000256" key="19">
    <source>
        <dbReference type="PROSITE-ProRule" id="PRU00043"/>
    </source>
</evidence>
<dbReference type="SUPFAM" id="SSF49313">
    <property type="entry name" value="Cadherin-like"/>
    <property type="match status" value="9"/>
</dbReference>
<evidence type="ECO:0000256" key="8">
    <source>
        <dbReference type="ARBA" id="ARBA00022782"/>
    </source>
</evidence>
<dbReference type="FunFam" id="2.60.40.60:FF:000094">
    <property type="entry name" value="protocadherin gamma-C4 isoform X2"/>
    <property type="match status" value="2"/>
</dbReference>
<keyword evidence="8" id="KW-0221">Differentiation</keyword>
<evidence type="ECO:0000256" key="4">
    <source>
        <dbReference type="ARBA" id="ARBA00022553"/>
    </source>
</evidence>
<dbReference type="FunFam" id="2.60.40.60:FF:000264">
    <property type="entry name" value="Cadherin-related family member 2"/>
    <property type="match status" value="1"/>
</dbReference>
<evidence type="ECO:0000313" key="24">
    <source>
        <dbReference type="EMBL" id="KAK7801578.1"/>
    </source>
</evidence>
<gene>
    <name evidence="24" type="ORF">U0070_006723</name>
</gene>
<evidence type="ECO:0000256" key="13">
    <source>
        <dbReference type="ARBA" id="ARBA00023136"/>
    </source>
</evidence>
<dbReference type="CDD" id="cd11304">
    <property type="entry name" value="Cadherin_repeat"/>
    <property type="match status" value="9"/>
</dbReference>
<evidence type="ECO:0000256" key="10">
    <source>
        <dbReference type="ARBA" id="ARBA00022889"/>
    </source>
</evidence>
<feature type="domain" description="Cadherin" evidence="23">
    <location>
        <begin position="841"/>
        <end position="953"/>
    </location>
</feature>
<dbReference type="GO" id="GO:0005509">
    <property type="term" value="F:calcium ion binding"/>
    <property type="evidence" value="ECO:0007669"/>
    <property type="project" value="UniProtKB-UniRule"/>
</dbReference>
<feature type="signal peptide" evidence="22">
    <location>
        <begin position="1"/>
        <end position="20"/>
    </location>
</feature>
<keyword evidence="13 21" id="KW-0472">Membrane</keyword>
<dbReference type="Gene3D" id="2.60.40.60">
    <property type="entry name" value="Cadherins"/>
    <property type="match status" value="9"/>
</dbReference>
<evidence type="ECO:0000256" key="16">
    <source>
        <dbReference type="ARBA" id="ARBA00060382"/>
    </source>
</evidence>
<dbReference type="Proteomes" id="UP001488838">
    <property type="component" value="Unassembled WGS sequence"/>
</dbReference>
<dbReference type="GO" id="GO:0030154">
    <property type="term" value="P:cell differentiation"/>
    <property type="evidence" value="ECO:0007669"/>
    <property type="project" value="UniProtKB-KW"/>
</dbReference>
<keyword evidence="3" id="KW-1003">Cell membrane</keyword>
<evidence type="ECO:0000256" key="6">
    <source>
        <dbReference type="ARBA" id="ARBA00022729"/>
    </source>
</evidence>
<evidence type="ECO:0000256" key="11">
    <source>
        <dbReference type="ARBA" id="ARBA00022949"/>
    </source>
</evidence>
<proteinExistence type="predicted"/>
<evidence type="ECO:0000256" key="22">
    <source>
        <dbReference type="SAM" id="SignalP"/>
    </source>
</evidence>
<sequence length="1442" mass="156538">MAWLWPLCALFPAFMLSVTANSPPRFGDNMTVAPLSEDLPVEHGTAFLVSLKPGDQRQEGRLDGDWGRDQNPRFQVAPASLPCGQLDQTTLTEVAMDLGQPCSFAGNVAFWLVATDSDGDTLTYGISGSYAYFFSVNPNTGEVKLASPLDFETLRTFQITISVNDNHNLPVTRELRVIVEDRNDNVPVFQGSEFSTSISEVSPVFVGQGMGRASGSGASVWGGRPTRGWYRMNTQVKSSFLQTLPVGSVVFSVVAKDEDSGTAGLVRYFIEKVIPSTDDSENLFRILDNGSIVLNGSLNYNSKSAFYQLQLKACDSGGTLNGEPKTQCSQPVFLSISVLDEPDLDPQFVREFYSASVAEDAAVGTSVLKVEAVDGDKGINDIVTYSITSENRGVPQRGLGASLLDSTRSGWFSIGEDGVIAVSGTLDREQLLNDNEEVQIQVTATEKNLNIYGQNANVSIWVTIRVTDVNDHKPEFYNCSLPDCSFSPQEAQVNFAGYVDEHTSARIPIDDLTMVAYDPDQAVVRGQSLLYHPPLQGDNGTFLLSVEGEDAEAFSVSPERAAGSASVQVVVRNSELVDYEKKTVMKVQVVATDSVSKESSVATVTIHLRDINDHRPTFSQSLYELTVPENSPTGFVVTNSIKAADPDTGEWGRITYSLLGGNGDDLFEVDPNSGEVIVKNGTLLDREKQAVYYLTLQATDGGSQSGTTTLQITLLDVNDNAPVVRGSYNVFVPEGDGDVSVTIQVRATSDPAYDDDQAGTNNSRLLFSLLPGPYSQNFSIDPDTGVLRNLEPLDREDIDPALEGQIVLTVRVADCGDPSLSTDVNVTITVEDINDNRPIFNQSSYEFFVMERDPGEFVGTVKACDADQTEANNRISFSLSGTGVSNFIVRGNVLAQGCAEGSIWLLPDVSLDYEAQKFFNLTVSAENPGPQNFDSTANVMVTVVDVNDEPPTLDPTSLQAISVAENGSQYGQVAQVKAQDVDTAALLSIELVNVLCTKDNIDVGSVCHGWFSVDSDGSVYINQSEAIDYEACHLVTLVVRAHDLTTDSGFEAYSSNGSLPINIEDKNDNAPYFLPNHQTFVIIPELVLPSQTVAYVQARDEDSQDNKIIDFSIPSAEFVSKNGATSPVQVFQITRSVEADMYTGNIQLVTNLDPTLQGTYQVTVQAEDKPALFTVDQSYRVRLQFSTNRDEVGAHVEEIKAALVQATRTTVYVVTIQNIDSVTRAQVQSYLDAYFVFSNGTALTLSELNLMIRRDQDSLTQLLKQGLVVVSSQESQESDQPKLLTSVIIGLGVALVLVLVILITALVCVRKSYQRKLQAMKAGKEARKTPIEAMTSTAANIPGTNMFNTERANPMLDLPTKDLGLEYLSSGDLDNVSLNSLDKNAVDLDTDSKEIKKPLPHNSPEPDPEPLSAVLSGRPVSTGRQQKRDLSFTNPGLDTVDL</sequence>
<keyword evidence="7" id="KW-0677">Repeat</keyword>
<dbReference type="GO" id="GO:0007156">
    <property type="term" value="P:homophilic cell adhesion via plasma membrane adhesion molecules"/>
    <property type="evidence" value="ECO:0007669"/>
    <property type="project" value="InterPro"/>
</dbReference>
<protein>
    <recommendedName>
        <fullName evidence="18">Cadherin-related family member 2</fullName>
    </recommendedName>
</protein>
<evidence type="ECO:0000259" key="23">
    <source>
        <dbReference type="PROSITE" id="PS50268"/>
    </source>
</evidence>
<dbReference type="Pfam" id="PF00028">
    <property type="entry name" value="Cadherin"/>
    <property type="match status" value="5"/>
</dbReference>
<keyword evidence="11" id="KW-0965">Cell junction</keyword>
<dbReference type="GO" id="GO:0060429">
    <property type="term" value="P:epithelium development"/>
    <property type="evidence" value="ECO:0007669"/>
    <property type="project" value="UniProtKB-ARBA"/>
</dbReference>
<evidence type="ECO:0000256" key="17">
    <source>
        <dbReference type="ARBA" id="ARBA00064960"/>
    </source>
</evidence>
<keyword evidence="14" id="KW-0966">Cell projection</keyword>
<dbReference type="GO" id="GO:0050839">
    <property type="term" value="F:cell adhesion molecule binding"/>
    <property type="evidence" value="ECO:0007669"/>
    <property type="project" value="TreeGrafter"/>
</dbReference>
<dbReference type="PANTHER" id="PTHR24026">
    <property type="entry name" value="FAT ATYPICAL CADHERIN-RELATED"/>
    <property type="match status" value="1"/>
</dbReference>
<dbReference type="PROSITE" id="PS00232">
    <property type="entry name" value="CADHERIN_1"/>
    <property type="match status" value="6"/>
</dbReference>
<comment type="caution">
    <text evidence="24">The sequence shown here is derived from an EMBL/GenBank/DDBJ whole genome shotgun (WGS) entry which is preliminary data.</text>
</comment>
<feature type="domain" description="Cadherin" evidence="23">
    <location>
        <begin position="724"/>
        <end position="840"/>
    </location>
</feature>
<feature type="transmembrane region" description="Helical" evidence="21">
    <location>
        <begin position="1283"/>
        <end position="1309"/>
    </location>
</feature>
<dbReference type="FunFam" id="2.60.40.60:FF:000252">
    <property type="entry name" value="Cadherin related family member 2"/>
    <property type="match status" value="1"/>
</dbReference>
<feature type="chain" id="PRO_5043934270" description="Cadherin-related family member 2" evidence="22">
    <location>
        <begin position="21"/>
        <end position="1442"/>
    </location>
</feature>
<evidence type="ECO:0000256" key="12">
    <source>
        <dbReference type="ARBA" id="ARBA00022989"/>
    </source>
</evidence>
<feature type="domain" description="Cadherin" evidence="23">
    <location>
        <begin position="619"/>
        <end position="724"/>
    </location>
</feature>
<dbReference type="GO" id="GO:0031528">
    <property type="term" value="C:microvillus membrane"/>
    <property type="evidence" value="ECO:0007669"/>
    <property type="project" value="UniProtKB-SubCell"/>
</dbReference>
<feature type="domain" description="Cadherin" evidence="23">
    <location>
        <begin position="1083"/>
        <end position="1199"/>
    </location>
</feature>
<name>A0AAW0HJA9_MYOGA</name>
<feature type="domain" description="Cadherin" evidence="23">
    <location>
        <begin position="112"/>
        <end position="189"/>
    </location>
</feature>
<comment type="subunit">
    <text evidence="17">Part of the IMAC/intermicrovillar adhesion complex/intermicrovillar tip-link complex composed of ANKS4B, MYO7B, USH1C, CDHR2 and CDHR5. Interacts with MAST2. Interacts (via cytoplasmic domain) with USH1C and MYO7B; required for proper localization of CDHR2 to microvilli tips and its function in brush border differentiation.</text>
</comment>
<evidence type="ECO:0000256" key="7">
    <source>
        <dbReference type="ARBA" id="ARBA00022737"/>
    </source>
</evidence>
<keyword evidence="6 22" id="KW-0732">Signal</keyword>
<dbReference type="FunFam" id="2.60.40.60:FF:000245">
    <property type="entry name" value="Cadherin related family member 2"/>
    <property type="match status" value="1"/>
</dbReference>
<feature type="domain" description="Cadherin" evidence="23">
    <location>
        <begin position="232"/>
        <end position="348"/>
    </location>
</feature>
<dbReference type="PANTHER" id="PTHR24026:SF133">
    <property type="entry name" value="CADHERIN-RELATED FAMILY MEMBER 2"/>
    <property type="match status" value="1"/>
</dbReference>
<dbReference type="InterPro" id="IPR020894">
    <property type="entry name" value="Cadherin_CS"/>
</dbReference>
<dbReference type="SMART" id="SM00112">
    <property type="entry name" value="CA"/>
    <property type="match status" value="8"/>
</dbReference>
<keyword evidence="25" id="KW-1185">Reference proteome</keyword>
<keyword evidence="10" id="KW-0130">Cell adhesion</keyword>
<organism evidence="24 25">
    <name type="scientific">Myodes glareolus</name>
    <name type="common">Bank vole</name>
    <name type="synonym">Clethrionomys glareolus</name>
    <dbReference type="NCBI Taxonomy" id="447135"/>
    <lineage>
        <taxon>Eukaryota</taxon>
        <taxon>Metazoa</taxon>
        <taxon>Chordata</taxon>
        <taxon>Craniata</taxon>
        <taxon>Vertebrata</taxon>
        <taxon>Euteleostomi</taxon>
        <taxon>Mammalia</taxon>
        <taxon>Eutheria</taxon>
        <taxon>Euarchontoglires</taxon>
        <taxon>Glires</taxon>
        <taxon>Rodentia</taxon>
        <taxon>Myomorpha</taxon>
        <taxon>Muroidea</taxon>
        <taxon>Cricetidae</taxon>
        <taxon>Arvicolinae</taxon>
        <taxon>Myodes</taxon>
    </lineage>
</organism>
<comment type="function">
    <text evidence="15">Intermicrovillar adhesion molecule that forms, via its extracellular domain, calcium-dependent heterophilic complexes with CDHR5 on adjacent microvilli. Thereby, controls the packing of microvilli at the apical membrane of epithelial cells. Through its cytoplasmic domain, interacts with microvillus cytoplasmic proteins to form the intermicrovillar adhesion complex/IMAC. This complex plays a central role in microvilli and epithelial brush border differentiation. May also play a role in cell-cell adhesion and contact inhibition in epithelial cells.</text>
</comment>
<evidence type="ECO:0000256" key="3">
    <source>
        <dbReference type="ARBA" id="ARBA00022475"/>
    </source>
</evidence>
<feature type="domain" description="Cadherin" evidence="23">
    <location>
        <begin position="955"/>
        <end position="1073"/>
    </location>
</feature>
<feature type="domain" description="Cadherin" evidence="23">
    <location>
        <begin position="349"/>
        <end position="476"/>
    </location>
</feature>
<evidence type="ECO:0000256" key="2">
    <source>
        <dbReference type="ARBA" id="ARBA00004282"/>
    </source>
</evidence>
<evidence type="ECO:0000256" key="9">
    <source>
        <dbReference type="ARBA" id="ARBA00022837"/>
    </source>
</evidence>
<dbReference type="EMBL" id="JBBHLL010000497">
    <property type="protein sequence ID" value="KAK7801578.1"/>
    <property type="molecule type" value="Genomic_DNA"/>
</dbReference>
<comment type="subcellular location">
    <subcellularLocation>
        <location evidence="1">Apical cell membrane</location>
        <topology evidence="1">Single-pass type I membrane protein</topology>
    </subcellularLocation>
    <subcellularLocation>
        <location evidence="2">Cell junction</location>
    </subcellularLocation>
    <subcellularLocation>
        <location evidence="16">Cell projection</location>
        <location evidence="16">Microvillus membrane</location>
        <topology evidence="16">Single-pass type I membrane protein</topology>
    </subcellularLocation>
</comment>
<keyword evidence="9 19" id="KW-0106">Calcium</keyword>
<dbReference type="GO" id="GO:0016324">
    <property type="term" value="C:apical plasma membrane"/>
    <property type="evidence" value="ECO:0007669"/>
    <property type="project" value="UniProtKB-SubCell"/>
</dbReference>
<evidence type="ECO:0000256" key="5">
    <source>
        <dbReference type="ARBA" id="ARBA00022692"/>
    </source>
</evidence>
<reference evidence="24 25" key="1">
    <citation type="journal article" date="2023" name="bioRxiv">
        <title>Conserved and derived expression patterns and positive selection on dental genes reveal complex evolutionary context of ever-growing rodent molars.</title>
        <authorList>
            <person name="Calamari Z.T."/>
            <person name="Song A."/>
            <person name="Cohen E."/>
            <person name="Akter M."/>
            <person name="Roy R.D."/>
            <person name="Hallikas O."/>
            <person name="Christensen M.M."/>
            <person name="Li P."/>
            <person name="Marangoni P."/>
            <person name="Jernvall J."/>
            <person name="Klein O.D."/>
        </authorList>
    </citation>
    <scope>NUCLEOTIDE SEQUENCE [LARGE SCALE GENOMIC DNA]</scope>
    <source>
        <strain evidence="24">V071</strain>
    </source>
</reference>
<dbReference type="PRINTS" id="PR00205">
    <property type="entry name" value="CADHERIN"/>
</dbReference>
<evidence type="ECO:0000256" key="18">
    <source>
        <dbReference type="ARBA" id="ARBA00067497"/>
    </source>
</evidence>
<keyword evidence="4" id="KW-0597">Phosphoprotein</keyword>
<evidence type="ECO:0000256" key="1">
    <source>
        <dbReference type="ARBA" id="ARBA00004247"/>
    </source>
</evidence>
<dbReference type="FunFam" id="2.60.40.60:FF:000221">
    <property type="entry name" value="Cadherin related family member 2"/>
    <property type="match status" value="1"/>
</dbReference>
<accession>A0AAW0HJA9</accession>
<evidence type="ECO:0000256" key="21">
    <source>
        <dbReference type="SAM" id="Phobius"/>
    </source>
</evidence>
<feature type="region of interest" description="Disordered" evidence="20">
    <location>
        <begin position="1394"/>
        <end position="1442"/>
    </location>
</feature>
<dbReference type="FunFam" id="2.60.40.60:FF:000168">
    <property type="entry name" value="Cadherin-related family member 2"/>
    <property type="match status" value="1"/>
</dbReference>
<dbReference type="GO" id="GO:0070161">
    <property type="term" value="C:anchoring junction"/>
    <property type="evidence" value="ECO:0007669"/>
    <property type="project" value="UniProtKB-SubCell"/>
</dbReference>
<evidence type="ECO:0000313" key="25">
    <source>
        <dbReference type="Proteomes" id="UP001488838"/>
    </source>
</evidence>
<feature type="domain" description="Cadherin" evidence="23">
    <location>
        <begin position="491"/>
        <end position="618"/>
    </location>
</feature>
<keyword evidence="5 21" id="KW-0812">Transmembrane</keyword>
<dbReference type="InterPro" id="IPR002126">
    <property type="entry name" value="Cadherin-like_dom"/>
</dbReference>
<evidence type="ECO:0000256" key="14">
    <source>
        <dbReference type="ARBA" id="ARBA00023273"/>
    </source>
</evidence>
<keyword evidence="12 21" id="KW-1133">Transmembrane helix</keyword>